<dbReference type="EMBL" id="CP000107">
    <property type="protein sequence ID" value="AAZ68490.1"/>
    <property type="molecule type" value="Genomic_DNA"/>
</dbReference>
<name>A0ACA6AVY2_EHRCJ</name>
<evidence type="ECO:0000313" key="2">
    <source>
        <dbReference type="Proteomes" id="UP000000435"/>
    </source>
</evidence>
<sequence length="330" mass="38284">MMLINNSSTSVLTRSFLFKKIKESYHDIDNILANTLSIIDIKDYCICITESFENHFILLVKGENIKVVDNNGFCAAALLPTKDMYKFLRCNPPCITTSYRRKMNLVIHNCTINSINNDEIYLSLIDFQNNAYFYDKQGKKLYLMDENKVQCSIDDYIIFSENNNPYRKKTFCYNNLGNLCFSDGYVVLSLLDNKYNTYYYNNNGLVLHDNMHNIYSDNESLYYDTCDISFMTWSELLCKVMKSITFKHYSTNSIKDYFAAHDNITFDLFDSAVIKDDLSFDMSCTCEIKSFSQSLDGIYINVENATNPNSVLKNYTIVHENQSSNTLYNA</sequence>
<gene>
    <name evidence="1" type="ordered locus">Ecaj_0450</name>
</gene>
<accession>A0ACA6AVY2</accession>
<evidence type="ECO:0000313" key="1">
    <source>
        <dbReference type="EMBL" id="AAZ68490.1"/>
    </source>
</evidence>
<dbReference type="Proteomes" id="UP000000435">
    <property type="component" value="Chromosome"/>
</dbReference>
<organism evidence="1 2">
    <name type="scientific">Ehrlichia canis (strain Jake)</name>
    <dbReference type="NCBI Taxonomy" id="269484"/>
    <lineage>
        <taxon>Bacteria</taxon>
        <taxon>Pseudomonadati</taxon>
        <taxon>Pseudomonadota</taxon>
        <taxon>Alphaproteobacteria</taxon>
        <taxon>Rickettsiales</taxon>
        <taxon>Anaplasmataceae</taxon>
        <taxon>Ehrlichia</taxon>
    </lineage>
</organism>
<proteinExistence type="predicted"/>
<protein>
    <submittedName>
        <fullName evidence="1">Uncharacterized protein</fullName>
    </submittedName>
</protein>
<reference evidence="2" key="1">
    <citation type="journal article" date="2006" name="J. Bacteriol.">
        <title>The genome of the obligately intracellular bacterium Ehrlichia canis reveals themes of complex membrane structure and immune evasion strategies.</title>
        <authorList>
            <person name="Mavromatis K."/>
            <person name="Doyle C.K."/>
            <person name="Lykidis A."/>
            <person name="Ivanova N."/>
            <person name="Francino M.P."/>
            <person name="Chain P."/>
            <person name="Shin M."/>
            <person name="Malfatti S."/>
            <person name="Larimer F."/>
            <person name="Copeland A."/>
            <person name="Detter J.C."/>
            <person name="Land M."/>
            <person name="Richardson P.M."/>
            <person name="Yu X.J."/>
            <person name="Walker D.H."/>
            <person name="McBride J.W."/>
            <person name="Kyrpides N.C."/>
        </authorList>
    </citation>
    <scope>NUCLEOTIDE SEQUENCE [LARGE SCALE GENOMIC DNA]</scope>
    <source>
        <strain evidence="2">Jake</strain>
    </source>
</reference>
<keyword evidence="2" id="KW-1185">Reference proteome</keyword>